<dbReference type="Proteomes" id="UP001279734">
    <property type="component" value="Unassembled WGS sequence"/>
</dbReference>
<evidence type="ECO:0000313" key="1">
    <source>
        <dbReference type="EMBL" id="GMH01657.1"/>
    </source>
</evidence>
<dbReference type="InterPro" id="IPR052812">
    <property type="entry name" value="Plant_DnaJ_domain"/>
</dbReference>
<accession>A0AAD3RZQ1</accession>
<reference evidence="1" key="1">
    <citation type="submission" date="2023-05" db="EMBL/GenBank/DDBJ databases">
        <title>Nepenthes gracilis genome sequencing.</title>
        <authorList>
            <person name="Fukushima K."/>
        </authorList>
    </citation>
    <scope>NUCLEOTIDE SEQUENCE</scope>
    <source>
        <strain evidence="1">SING2019-196</strain>
    </source>
</reference>
<gene>
    <name evidence="1" type="ORF">Nepgr_003496</name>
</gene>
<organism evidence="1 2">
    <name type="scientific">Nepenthes gracilis</name>
    <name type="common">Slender pitcher plant</name>
    <dbReference type="NCBI Taxonomy" id="150966"/>
    <lineage>
        <taxon>Eukaryota</taxon>
        <taxon>Viridiplantae</taxon>
        <taxon>Streptophyta</taxon>
        <taxon>Embryophyta</taxon>
        <taxon>Tracheophyta</taxon>
        <taxon>Spermatophyta</taxon>
        <taxon>Magnoliopsida</taxon>
        <taxon>eudicotyledons</taxon>
        <taxon>Gunneridae</taxon>
        <taxon>Pentapetalae</taxon>
        <taxon>Caryophyllales</taxon>
        <taxon>Nepenthaceae</taxon>
        <taxon>Nepenthes</taxon>
    </lineage>
</organism>
<sequence>MLDWFQPCEITELKAGVHFFAVYGDNFFRSASYIMEALCTSSFAKEKDELRAVEAQILSKRIELSKFGSEYREVLAQFRAMTSRFEQEMLVIDGLLKQRNEAHASYSVAQQMK</sequence>
<protein>
    <submittedName>
        <fullName evidence="1">Uncharacterized protein</fullName>
    </submittedName>
</protein>
<keyword evidence="2" id="KW-1185">Reference proteome</keyword>
<evidence type="ECO:0000313" key="2">
    <source>
        <dbReference type="Proteomes" id="UP001279734"/>
    </source>
</evidence>
<dbReference type="PANTHER" id="PTHR44272:SF2">
    <property type="entry name" value="CHAPERONE PROTEIN DNAJ 16"/>
    <property type="match status" value="1"/>
</dbReference>
<name>A0AAD3RZQ1_NEPGR</name>
<dbReference type="PANTHER" id="PTHR44272">
    <property type="entry name" value="DNAJ DOMAIN (PROKARYOTIC HEAT SHOCK PROTEIN)"/>
    <property type="match status" value="1"/>
</dbReference>
<dbReference type="AlphaFoldDB" id="A0AAD3RZQ1"/>
<dbReference type="EMBL" id="BSYO01000003">
    <property type="protein sequence ID" value="GMH01657.1"/>
    <property type="molecule type" value="Genomic_DNA"/>
</dbReference>
<comment type="caution">
    <text evidence="1">The sequence shown here is derived from an EMBL/GenBank/DDBJ whole genome shotgun (WGS) entry which is preliminary data.</text>
</comment>
<proteinExistence type="predicted"/>